<dbReference type="Pfam" id="PF00995">
    <property type="entry name" value="Sec1"/>
    <property type="match status" value="1"/>
</dbReference>
<evidence type="ECO:0000313" key="2">
    <source>
        <dbReference type="EMBL" id="WFD35598.1"/>
    </source>
</evidence>
<evidence type="ECO:0000313" key="3">
    <source>
        <dbReference type="Proteomes" id="UP001219933"/>
    </source>
</evidence>
<dbReference type="InterPro" id="IPR027482">
    <property type="entry name" value="Sec1-like_dom2"/>
</dbReference>
<name>A0AAF0ERJ9_9BASI</name>
<accession>A0AAF0ERJ9</accession>
<comment type="similarity">
    <text evidence="1">Belongs to the STXBP/unc-18/SEC1 family.</text>
</comment>
<sequence>MAAPPGALRAAQVQSLLSLLNYNDPAFSHMASGADGDTPSAPPAWKVLVMDQTSTDILVTSLSVPVLREHGVTLFPQLHSDRPPLPDVPAVYFVSPTQENIARIVKDIGNGVYDAYYLNFTSALPRALLDELAAGVARTGNGAQVRQVYDQYLDYIVLAANLFQLLPQSQKSTNPRHATAYGRLHDPVLGQEHAEAETDRIAGGLLSVLATLGTVPIIRAPRGSAAELVAHKLESKLREQLSGARSANGLFSGGDSGSAWGASRPVLVLLDRSVDLVPMIAHSWTYQALVYDVLETKLNRVTVTDSGKRSRYDMDAKDYFWEQNALAPFPQVAENIDDELNRYRTEANEIMRSTGVNNIDEVGQLDATTNAAHLKAAVTALPKLTARKKTIDAHMNIATALLQGIKTRGLDTLYQLEEGISRQSRSAILEALKGTEISSADDKLRLFLVYYLSTPSHENAAEFEQILASQGAPLAALAYVKRIRELSRLTMMATAPAPAPSGELFKGFSSFGSKLTDRLKDSRLEGLVAGVKNFLPAQKDLAATRLVASIMDPATGSTQALQETDDYLYIDPRQPRSRGTAMAPGGAKARRTYAHAIVFVVGGGSHIEYANLQDYVQRVSASASSTGAGASGARRITYGSTEILTPAAFLATLAALGSEQ</sequence>
<dbReference type="Gene3D" id="3.40.50.1910">
    <property type="match status" value="1"/>
</dbReference>
<dbReference type="EMBL" id="CP119879">
    <property type="protein sequence ID" value="WFD35598.1"/>
    <property type="molecule type" value="Genomic_DNA"/>
</dbReference>
<dbReference type="InterPro" id="IPR001619">
    <property type="entry name" value="Sec1-like"/>
</dbReference>
<protein>
    <submittedName>
        <fullName evidence="2">Vesicle trafficking between the ER and Golgi</fullName>
    </submittedName>
</protein>
<evidence type="ECO:0000256" key="1">
    <source>
        <dbReference type="ARBA" id="ARBA00009884"/>
    </source>
</evidence>
<dbReference type="InterPro" id="IPR036045">
    <property type="entry name" value="Sec1-like_sf"/>
</dbReference>
<dbReference type="InterPro" id="IPR043154">
    <property type="entry name" value="Sec-1-like_dom1"/>
</dbReference>
<reference evidence="2" key="1">
    <citation type="submission" date="2023-03" db="EMBL/GenBank/DDBJ databases">
        <title>Mating type loci evolution in Malassezia.</title>
        <authorList>
            <person name="Coelho M.A."/>
        </authorList>
    </citation>
    <scope>NUCLEOTIDE SEQUENCE</scope>
    <source>
        <strain evidence="2">CBS 11721</strain>
    </source>
</reference>
<dbReference type="Gene3D" id="3.90.830.10">
    <property type="entry name" value="Syntaxin Binding Protein 1, Chain A, domain 2"/>
    <property type="match status" value="1"/>
</dbReference>
<dbReference type="SUPFAM" id="SSF56815">
    <property type="entry name" value="Sec1/munc18-like (SM) proteins"/>
    <property type="match status" value="1"/>
</dbReference>
<dbReference type="AlphaFoldDB" id="A0AAF0ERJ9"/>
<dbReference type="Gene3D" id="1.25.40.60">
    <property type="match status" value="1"/>
</dbReference>
<proteinExistence type="inferred from homology"/>
<dbReference type="Gene3D" id="3.40.50.2060">
    <property type="match status" value="1"/>
</dbReference>
<organism evidence="2 3">
    <name type="scientific">Malassezia cuniculi</name>
    <dbReference type="NCBI Taxonomy" id="948313"/>
    <lineage>
        <taxon>Eukaryota</taxon>
        <taxon>Fungi</taxon>
        <taxon>Dikarya</taxon>
        <taxon>Basidiomycota</taxon>
        <taxon>Ustilaginomycotina</taxon>
        <taxon>Malasseziomycetes</taxon>
        <taxon>Malasseziales</taxon>
        <taxon>Malasseziaceae</taxon>
        <taxon>Malassezia</taxon>
    </lineage>
</organism>
<dbReference type="PANTHER" id="PTHR11679">
    <property type="entry name" value="VESICLE PROTEIN SORTING-ASSOCIATED"/>
    <property type="match status" value="1"/>
</dbReference>
<dbReference type="PIRSF" id="PIRSF005715">
    <property type="entry name" value="VPS45_Sec1"/>
    <property type="match status" value="1"/>
</dbReference>
<gene>
    <name evidence="2" type="primary">SLY1</name>
    <name evidence="2" type="ORF">MCUN1_002454</name>
</gene>
<dbReference type="InterPro" id="IPR043127">
    <property type="entry name" value="Sec-1-like_dom3a"/>
</dbReference>
<keyword evidence="3" id="KW-1185">Reference proteome</keyword>
<dbReference type="GO" id="GO:0016192">
    <property type="term" value="P:vesicle-mediated transport"/>
    <property type="evidence" value="ECO:0007669"/>
    <property type="project" value="InterPro"/>
</dbReference>
<dbReference type="Proteomes" id="UP001219933">
    <property type="component" value="Chromosome 3"/>
</dbReference>